<feature type="transmembrane region" description="Helical" evidence="8">
    <location>
        <begin position="271"/>
        <end position="295"/>
    </location>
</feature>
<evidence type="ECO:0000313" key="10">
    <source>
        <dbReference type="Proteomes" id="UP001415857"/>
    </source>
</evidence>
<evidence type="ECO:0000256" key="2">
    <source>
        <dbReference type="ARBA" id="ARBA00008349"/>
    </source>
</evidence>
<dbReference type="GO" id="GO:0005789">
    <property type="term" value="C:endoplasmic reticulum membrane"/>
    <property type="evidence" value="ECO:0007669"/>
    <property type="project" value="TreeGrafter"/>
</dbReference>
<feature type="transmembrane region" description="Helical" evidence="8">
    <location>
        <begin position="14"/>
        <end position="34"/>
    </location>
</feature>
<keyword evidence="3" id="KW-0813">Transport</keyword>
<dbReference type="InterPro" id="IPR013657">
    <property type="entry name" value="SCL35B1-4/HUT1"/>
</dbReference>
<keyword evidence="6 8" id="KW-1133">Transmembrane helix</keyword>
<feature type="transmembrane region" description="Helical" evidence="8">
    <location>
        <begin position="173"/>
        <end position="190"/>
    </location>
</feature>
<keyword evidence="4" id="KW-0050">Antiport</keyword>
<dbReference type="Proteomes" id="UP001415857">
    <property type="component" value="Unassembled WGS sequence"/>
</dbReference>
<evidence type="ECO:0000256" key="5">
    <source>
        <dbReference type="ARBA" id="ARBA00022692"/>
    </source>
</evidence>
<evidence type="ECO:0000256" key="1">
    <source>
        <dbReference type="ARBA" id="ARBA00004141"/>
    </source>
</evidence>
<evidence type="ECO:0000256" key="3">
    <source>
        <dbReference type="ARBA" id="ARBA00022448"/>
    </source>
</evidence>
<proteinExistence type="inferred from homology"/>
<keyword evidence="10" id="KW-1185">Reference proteome</keyword>
<dbReference type="Pfam" id="PF08449">
    <property type="entry name" value="UAA"/>
    <property type="match status" value="1"/>
</dbReference>
<accession>A0AAP0RKG4</accession>
<comment type="caution">
    <text evidence="9">The sequence shown here is derived from an EMBL/GenBank/DDBJ whole genome shotgun (WGS) entry which is preliminary data.</text>
</comment>
<dbReference type="SUPFAM" id="SSF103481">
    <property type="entry name" value="Multidrug resistance efflux transporter EmrE"/>
    <property type="match status" value="1"/>
</dbReference>
<keyword evidence="5 8" id="KW-0812">Transmembrane</keyword>
<sequence length="343" mass="38182">MAEPILPASKENKLLKGVFAVSGIMTTLVVYGVLQEKIMRVPYGANKEFFKYSLFLVFCNRITTSAVSAGALLASKKALDPVAPIYKYGLISISNILTTTCQYEALKYVSFPVQTLAKCAKMIPVMVWGTLIMQKRYKGQDYFLAFLVTLGCSIFILYPAASDISPYSRGRENTVWGVSLMIGYLGFDGFTSTFQDKLFKGYDMEIHNQIFYTTLCSCILSLTGLVLQGHLLLATDFVYRHSDCFFDIALLSTVATASQFFISYTIRTFGALTFATIMTTRQLVSIFLSCVWFGHPLSWEQWIGAVVVFGSLYARSFLKNLPQKLADPEHTQNGTSSPAKESP</sequence>
<dbReference type="InterPro" id="IPR037185">
    <property type="entry name" value="EmrE-like"/>
</dbReference>
<protein>
    <recommendedName>
        <fullName evidence="11">UDP-galactose/UDP-glucose transporter 5B</fullName>
    </recommendedName>
</protein>
<evidence type="ECO:0000256" key="6">
    <source>
        <dbReference type="ARBA" id="ARBA00022989"/>
    </source>
</evidence>
<feature type="transmembrane region" description="Helical" evidence="8">
    <location>
        <begin position="142"/>
        <end position="161"/>
    </location>
</feature>
<reference evidence="9 10" key="1">
    <citation type="journal article" date="2024" name="Plant J.">
        <title>Genome sequences and population genomics reveal climatic adaptation and genomic divergence between two closely related sweetgum species.</title>
        <authorList>
            <person name="Xu W.Q."/>
            <person name="Ren C.Q."/>
            <person name="Zhang X.Y."/>
            <person name="Comes H.P."/>
            <person name="Liu X.H."/>
            <person name="Li Y.G."/>
            <person name="Kettle C.J."/>
            <person name="Jalonen R."/>
            <person name="Gaisberger H."/>
            <person name="Ma Y.Z."/>
            <person name="Qiu Y.X."/>
        </authorList>
    </citation>
    <scope>NUCLEOTIDE SEQUENCE [LARGE SCALE GENOMIC DNA]</scope>
    <source>
        <strain evidence="9">Hangzhou</strain>
    </source>
</reference>
<keyword evidence="7 8" id="KW-0472">Membrane</keyword>
<dbReference type="EMBL" id="JBBPBK010000008">
    <property type="protein sequence ID" value="KAK9279018.1"/>
    <property type="molecule type" value="Genomic_DNA"/>
</dbReference>
<comment type="similarity">
    <text evidence="2">Belongs to the nucleotide-sugar transporter family. UDP-galactose:UMP antiporter (TC 2.A.7.11) subfamily.</text>
</comment>
<feature type="transmembrane region" description="Helical" evidence="8">
    <location>
        <begin position="245"/>
        <end position="264"/>
    </location>
</feature>
<dbReference type="GO" id="GO:0015297">
    <property type="term" value="F:antiporter activity"/>
    <property type="evidence" value="ECO:0007669"/>
    <property type="project" value="UniProtKB-KW"/>
</dbReference>
<evidence type="ECO:0000256" key="4">
    <source>
        <dbReference type="ARBA" id="ARBA00022449"/>
    </source>
</evidence>
<dbReference type="AlphaFoldDB" id="A0AAP0RKG4"/>
<organism evidence="9 10">
    <name type="scientific">Liquidambar formosana</name>
    <name type="common">Formosan gum</name>
    <dbReference type="NCBI Taxonomy" id="63359"/>
    <lineage>
        <taxon>Eukaryota</taxon>
        <taxon>Viridiplantae</taxon>
        <taxon>Streptophyta</taxon>
        <taxon>Embryophyta</taxon>
        <taxon>Tracheophyta</taxon>
        <taxon>Spermatophyta</taxon>
        <taxon>Magnoliopsida</taxon>
        <taxon>eudicotyledons</taxon>
        <taxon>Gunneridae</taxon>
        <taxon>Pentapetalae</taxon>
        <taxon>Saxifragales</taxon>
        <taxon>Altingiaceae</taxon>
        <taxon>Liquidambar</taxon>
    </lineage>
</organism>
<name>A0AAP0RKG4_LIQFO</name>
<evidence type="ECO:0000256" key="7">
    <source>
        <dbReference type="ARBA" id="ARBA00023136"/>
    </source>
</evidence>
<dbReference type="PANTHER" id="PTHR10778:SF13">
    <property type="entry name" value="ADENOSINE 3'-PHOSPHO 5'-PHOSPHOSULFATE TRANSPORTER 1"/>
    <property type="match status" value="1"/>
</dbReference>
<evidence type="ECO:0000313" key="9">
    <source>
        <dbReference type="EMBL" id="KAK9279018.1"/>
    </source>
</evidence>
<dbReference type="PANTHER" id="PTHR10778">
    <property type="entry name" value="SOLUTE CARRIER FAMILY 35 MEMBER B"/>
    <property type="match status" value="1"/>
</dbReference>
<evidence type="ECO:0008006" key="11">
    <source>
        <dbReference type="Google" id="ProtNLM"/>
    </source>
</evidence>
<dbReference type="GO" id="GO:0046964">
    <property type="term" value="F:3'-phosphoadenosine 5'-phosphosulfate transmembrane transporter activity"/>
    <property type="evidence" value="ECO:0007669"/>
    <property type="project" value="TreeGrafter"/>
</dbReference>
<evidence type="ECO:0000256" key="8">
    <source>
        <dbReference type="SAM" id="Phobius"/>
    </source>
</evidence>
<feature type="transmembrane region" description="Helical" evidence="8">
    <location>
        <begin position="210"/>
        <end position="233"/>
    </location>
</feature>
<comment type="subcellular location">
    <subcellularLocation>
        <location evidence="1">Membrane</location>
        <topology evidence="1">Multi-pass membrane protein</topology>
    </subcellularLocation>
</comment>
<gene>
    <name evidence="9" type="ORF">L1049_012693</name>
</gene>
<dbReference type="GO" id="GO:0000139">
    <property type="term" value="C:Golgi membrane"/>
    <property type="evidence" value="ECO:0007669"/>
    <property type="project" value="TreeGrafter"/>
</dbReference>